<accession>A0A7S1VX03</accession>
<name>A0A7S1VX03_9STRA</name>
<proteinExistence type="predicted"/>
<reference evidence="1" key="1">
    <citation type="submission" date="2021-01" db="EMBL/GenBank/DDBJ databases">
        <authorList>
            <person name="Corre E."/>
            <person name="Pelletier E."/>
            <person name="Niang G."/>
            <person name="Scheremetjew M."/>
            <person name="Finn R."/>
            <person name="Kale V."/>
            <person name="Holt S."/>
            <person name="Cochrane G."/>
            <person name="Meng A."/>
            <person name="Brown T."/>
            <person name="Cohen L."/>
        </authorList>
    </citation>
    <scope>NUCLEOTIDE SEQUENCE</scope>
    <source>
        <strain evidence="1">Pop2</strain>
    </source>
</reference>
<sequence>MVMKGKFIVELVDAATKRPFPEYSVSSGLAYVEVEPDTEYFIRVENNSDDAVKWRFYVDEQDLRYCVTIQANCECYCGIMNISDGRPYCKALKISKLRTATSCSNEGADLWTGQIEAKVFRPSLCVESSSRNISRPSTQNVVEDELEGVAFLAGLSHQKRVKSTAGSTAFEVNGPIVWKSCKSGADNVDLIEEVELIYCSTVGLIFAGVLPKPPMWDYARMITPVDTKISKGGKELKIEPEILVHQGVGDVIERKEYELFDLSHLSDSDSEEDKQLSEAVN</sequence>
<protein>
    <submittedName>
        <fullName evidence="1">Uncharacterized protein</fullName>
    </submittedName>
</protein>
<dbReference type="EMBL" id="HBGN01000282">
    <property type="protein sequence ID" value="CAD9313754.1"/>
    <property type="molecule type" value="Transcribed_RNA"/>
</dbReference>
<evidence type="ECO:0000313" key="1">
    <source>
        <dbReference type="EMBL" id="CAD9313754.1"/>
    </source>
</evidence>
<gene>
    <name evidence="1" type="ORF">DBRI1063_LOCUS160</name>
</gene>
<organism evidence="1">
    <name type="scientific">Ditylum brightwellii</name>
    <dbReference type="NCBI Taxonomy" id="49249"/>
    <lineage>
        <taxon>Eukaryota</taxon>
        <taxon>Sar</taxon>
        <taxon>Stramenopiles</taxon>
        <taxon>Ochrophyta</taxon>
        <taxon>Bacillariophyta</taxon>
        <taxon>Mediophyceae</taxon>
        <taxon>Lithodesmiophycidae</taxon>
        <taxon>Lithodesmiales</taxon>
        <taxon>Lithodesmiaceae</taxon>
        <taxon>Ditylum</taxon>
    </lineage>
</organism>
<dbReference type="AlphaFoldDB" id="A0A7S1VX03"/>